<dbReference type="Proteomes" id="UP000789572">
    <property type="component" value="Unassembled WGS sequence"/>
</dbReference>
<keyword evidence="2" id="KW-1133">Transmembrane helix</keyword>
<keyword evidence="2" id="KW-0472">Membrane</keyword>
<dbReference type="PANTHER" id="PTHR40466">
    <property type="entry name" value="EXPRESSED PROTEIN"/>
    <property type="match status" value="1"/>
</dbReference>
<evidence type="ECO:0000256" key="2">
    <source>
        <dbReference type="SAM" id="Phobius"/>
    </source>
</evidence>
<dbReference type="PANTHER" id="PTHR40466:SF1">
    <property type="entry name" value="FUNGAL PROTEIN"/>
    <property type="match status" value="1"/>
</dbReference>
<name>A0A9N9D5K4_9GLOM</name>
<organism evidence="3 4">
    <name type="scientific">Paraglomus occultum</name>
    <dbReference type="NCBI Taxonomy" id="144539"/>
    <lineage>
        <taxon>Eukaryota</taxon>
        <taxon>Fungi</taxon>
        <taxon>Fungi incertae sedis</taxon>
        <taxon>Mucoromycota</taxon>
        <taxon>Glomeromycotina</taxon>
        <taxon>Glomeromycetes</taxon>
        <taxon>Paraglomerales</taxon>
        <taxon>Paraglomeraceae</taxon>
        <taxon>Paraglomus</taxon>
    </lineage>
</organism>
<feature type="region of interest" description="Disordered" evidence="1">
    <location>
        <begin position="83"/>
        <end position="111"/>
    </location>
</feature>
<dbReference type="OrthoDB" id="3141857at2759"/>
<keyword evidence="2" id="KW-0812">Transmembrane</keyword>
<accession>A0A9N9D5K4</accession>
<dbReference type="EMBL" id="CAJVPJ010002535">
    <property type="protein sequence ID" value="CAG8623759.1"/>
    <property type="molecule type" value="Genomic_DNA"/>
</dbReference>
<dbReference type="AlphaFoldDB" id="A0A9N9D5K4"/>
<feature type="transmembrane region" description="Helical" evidence="2">
    <location>
        <begin position="25"/>
        <end position="43"/>
    </location>
</feature>
<sequence length="128" mass="13840">MASGPVGGGPRMRSIWRFLAVDPEIYPLLGVLMATFGAAGYMLGKNAATVRNDDAKRLMSERPIPFRVDARSNIPGVSPSGNFRYSYHRSREDNAAQVPPPSAVTEHEVKVNVPEEVAEKVSAAAKTD</sequence>
<dbReference type="InterPro" id="IPR039965">
    <property type="entry name" value="C3H7.08c"/>
</dbReference>
<keyword evidence="4" id="KW-1185">Reference proteome</keyword>
<comment type="caution">
    <text evidence="3">The sequence shown here is derived from an EMBL/GenBank/DDBJ whole genome shotgun (WGS) entry which is preliminary data.</text>
</comment>
<reference evidence="3" key="1">
    <citation type="submission" date="2021-06" db="EMBL/GenBank/DDBJ databases">
        <authorList>
            <person name="Kallberg Y."/>
            <person name="Tangrot J."/>
            <person name="Rosling A."/>
        </authorList>
    </citation>
    <scope>NUCLEOTIDE SEQUENCE</scope>
    <source>
        <strain evidence="3">IA702</strain>
    </source>
</reference>
<evidence type="ECO:0000313" key="4">
    <source>
        <dbReference type="Proteomes" id="UP000789572"/>
    </source>
</evidence>
<protein>
    <submittedName>
        <fullName evidence="3">9953_t:CDS:1</fullName>
    </submittedName>
</protein>
<evidence type="ECO:0000256" key="1">
    <source>
        <dbReference type="SAM" id="MobiDB-lite"/>
    </source>
</evidence>
<gene>
    <name evidence="3" type="ORF">POCULU_LOCUS8551</name>
</gene>
<proteinExistence type="predicted"/>
<evidence type="ECO:0000313" key="3">
    <source>
        <dbReference type="EMBL" id="CAG8623759.1"/>
    </source>
</evidence>